<dbReference type="InterPro" id="IPR050782">
    <property type="entry name" value="PP1_regulatory_subunit_3"/>
</dbReference>
<evidence type="ECO:0000313" key="3">
    <source>
        <dbReference type="Proteomes" id="UP000561045"/>
    </source>
</evidence>
<dbReference type="Gene3D" id="2.60.40.2440">
    <property type="entry name" value="Carbohydrate binding type-21 domain"/>
    <property type="match status" value="2"/>
</dbReference>
<dbReference type="RefSeq" id="WP_183630594.1">
    <property type="nucleotide sequence ID" value="NZ_BAABLE010000011.1"/>
</dbReference>
<dbReference type="GO" id="GO:0000164">
    <property type="term" value="C:protein phosphatase type 1 complex"/>
    <property type="evidence" value="ECO:0007669"/>
    <property type="project" value="TreeGrafter"/>
</dbReference>
<sequence length="258" mass="28892">MTQVWIRIFLAVLLALPGFALAAGEVGLLKANSYISYYRGYSHIGRFEVQVANLAYEKQVSAYIKRSDGVWVDYPLSFVRATNGNKEIWAADFYSYSLPDTGSNIEFAVKYAVGGATYWDNNGGANYKLGKGAGTLLGNGVNVYGAYFSPEVVVGAGTTTWSNYTTVRNLAYAKEVKVVYTTDNWATTKVATATYSKDFWNSSYYTIPNPNVMGFEEWRYTLDIGNATQVEYAISYKVNGVTYWDNNYGRNYFSRLIR</sequence>
<comment type="caution">
    <text evidence="2">The sequence shown here is derived from an EMBL/GenBank/DDBJ whole genome shotgun (WGS) entry which is preliminary data.</text>
</comment>
<gene>
    <name evidence="2" type="ORF">GGR36_000027</name>
</gene>
<dbReference type="EMBL" id="JACIET010000001">
    <property type="protein sequence ID" value="MBB4010719.1"/>
    <property type="molecule type" value="Genomic_DNA"/>
</dbReference>
<dbReference type="PANTHER" id="PTHR12307">
    <property type="entry name" value="PROTEIN PHOSPHATASE 1 REGULATORY SUBUNIT"/>
    <property type="match status" value="1"/>
</dbReference>
<accession>A0A840BGG9</accession>
<evidence type="ECO:0000313" key="2">
    <source>
        <dbReference type="EMBL" id="MBB4010719.1"/>
    </source>
</evidence>
<reference evidence="2 3" key="1">
    <citation type="submission" date="2020-08" db="EMBL/GenBank/DDBJ databases">
        <title>Genomic Encyclopedia of Type Strains, Phase IV (KMG-IV): sequencing the most valuable type-strain genomes for metagenomic binning, comparative biology and taxonomic classification.</title>
        <authorList>
            <person name="Goeker M."/>
        </authorList>
    </citation>
    <scope>NUCLEOTIDE SEQUENCE [LARGE SCALE GENOMIC DNA]</scope>
    <source>
        <strain evidence="2 3">DSM 106739</strain>
    </source>
</reference>
<dbReference type="Proteomes" id="UP000561045">
    <property type="component" value="Unassembled WGS sequence"/>
</dbReference>
<evidence type="ECO:0000259" key="1">
    <source>
        <dbReference type="PROSITE" id="PS51159"/>
    </source>
</evidence>
<feature type="domain" description="CBM21" evidence="1">
    <location>
        <begin position="25"/>
        <end position="130"/>
    </location>
</feature>
<keyword evidence="3" id="KW-1185">Reference proteome</keyword>
<dbReference type="Pfam" id="PF03370">
    <property type="entry name" value="CBM_21"/>
    <property type="match status" value="2"/>
</dbReference>
<feature type="domain" description="CBM21" evidence="1">
    <location>
        <begin position="133"/>
        <end position="255"/>
    </location>
</feature>
<dbReference type="PROSITE" id="PS51159">
    <property type="entry name" value="CBM21"/>
    <property type="match status" value="2"/>
</dbReference>
<dbReference type="InterPro" id="IPR005036">
    <property type="entry name" value="CBM21_dom"/>
</dbReference>
<organism evidence="2 3">
    <name type="scientific">Niveibacterium umoris</name>
    <dbReference type="NCBI Taxonomy" id="1193620"/>
    <lineage>
        <taxon>Bacteria</taxon>
        <taxon>Pseudomonadati</taxon>
        <taxon>Pseudomonadota</taxon>
        <taxon>Betaproteobacteria</taxon>
        <taxon>Rhodocyclales</taxon>
        <taxon>Rhodocyclaceae</taxon>
        <taxon>Niveibacterium</taxon>
    </lineage>
</organism>
<dbReference type="AlphaFoldDB" id="A0A840BGG9"/>
<proteinExistence type="predicted"/>
<dbReference type="GO" id="GO:0008157">
    <property type="term" value="F:protein phosphatase 1 binding"/>
    <property type="evidence" value="ECO:0007669"/>
    <property type="project" value="TreeGrafter"/>
</dbReference>
<dbReference type="InterPro" id="IPR038175">
    <property type="entry name" value="CBM21_dom_sf"/>
</dbReference>
<dbReference type="PANTHER" id="PTHR12307:SF36">
    <property type="entry name" value="GLYCOGEN-BINDING SUBUNIT 76A"/>
    <property type="match status" value="1"/>
</dbReference>
<name>A0A840BGG9_9RHOO</name>
<dbReference type="GO" id="GO:2001069">
    <property type="term" value="F:glycogen binding"/>
    <property type="evidence" value="ECO:0007669"/>
    <property type="project" value="TreeGrafter"/>
</dbReference>
<dbReference type="GO" id="GO:0005979">
    <property type="term" value="P:regulation of glycogen biosynthetic process"/>
    <property type="evidence" value="ECO:0007669"/>
    <property type="project" value="TreeGrafter"/>
</dbReference>
<protein>
    <recommendedName>
        <fullName evidence="1">CBM21 domain-containing protein</fullName>
    </recommendedName>
</protein>